<evidence type="ECO:0000313" key="1">
    <source>
        <dbReference type="EMBL" id="CAI9280696.1"/>
    </source>
</evidence>
<dbReference type="AlphaFoldDB" id="A0AA35YV52"/>
<accession>A0AA35YV52</accession>
<sequence>MILNEKYPQIERSSATLDMKALGPNTFGLMKQSRKASKVPYQGLKELVKFGKFAEVENTPAASSLTLRLSRNMWHLNQNFNLPLKRLKFLIMMNKKRIKKRNYQRMNMKILFSKYFIHRRGCYCHTSYCV</sequence>
<dbReference type="EMBL" id="OX465080">
    <property type="protein sequence ID" value="CAI9280696.1"/>
    <property type="molecule type" value="Genomic_DNA"/>
</dbReference>
<protein>
    <submittedName>
        <fullName evidence="1">Uncharacterized protein</fullName>
    </submittedName>
</protein>
<gene>
    <name evidence="1" type="ORF">LSALG_LOCUS20429</name>
</gene>
<name>A0AA35YV52_LACSI</name>
<reference evidence="1" key="1">
    <citation type="submission" date="2023-04" db="EMBL/GenBank/DDBJ databases">
        <authorList>
            <person name="Vijverberg K."/>
            <person name="Xiong W."/>
            <person name="Schranz E."/>
        </authorList>
    </citation>
    <scope>NUCLEOTIDE SEQUENCE</scope>
</reference>
<proteinExistence type="predicted"/>
<organism evidence="1 2">
    <name type="scientific">Lactuca saligna</name>
    <name type="common">Willowleaf lettuce</name>
    <dbReference type="NCBI Taxonomy" id="75948"/>
    <lineage>
        <taxon>Eukaryota</taxon>
        <taxon>Viridiplantae</taxon>
        <taxon>Streptophyta</taxon>
        <taxon>Embryophyta</taxon>
        <taxon>Tracheophyta</taxon>
        <taxon>Spermatophyta</taxon>
        <taxon>Magnoliopsida</taxon>
        <taxon>eudicotyledons</taxon>
        <taxon>Gunneridae</taxon>
        <taxon>Pentapetalae</taxon>
        <taxon>asterids</taxon>
        <taxon>campanulids</taxon>
        <taxon>Asterales</taxon>
        <taxon>Asteraceae</taxon>
        <taxon>Cichorioideae</taxon>
        <taxon>Cichorieae</taxon>
        <taxon>Lactucinae</taxon>
        <taxon>Lactuca</taxon>
    </lineage>
</organism>
<keyword evidence="2" id="KW-1185">Reference proteome</keyword>
<evidence type="ECO:0000313" key="2">
    <source>
        <dbReference type="Proteomes" id="UP001177003"/>
    </source>
</evidence>
<dbReference type="Proteomes" id="UP001177003">
    <property type="component" value="Chromosome 4"/>
</dbReference>